<comment type="caution">
    <text evidence="1">The sequence shown here is derived from an EMBL/GenBank/DDBJ whole genome shotgun (WGS) entry which is preliminary data.</text>
</comment>
<dbReference type="OrthoDB" id="5113505at2"/>
<evidence type="ECO:0000313" key="1">
    <source>
        <dbReference type="EMBL" id="RFA27389.1"/>
    </source>
</evidence>
<accession>A0A3E0WAE1</accession>
<evidence type="ECO:0008006" key="3">
    <source>
        <dbReference type="Google" id="ProtNLM"/>
    </source>
</evidence>
<reference evidence="1 2" key="1">
    <citation type="submission" date="2017-04" db="EMBL/GenBank/DDBJ databases">
        <title>Comparative genome analysis of Subtercola boreus.</title>
        <authorList>
            <person name="Cho Y.-J."/>
            <person name="Cho A."/>
            <person name="Kim O.-S."/>
            <person name="Lee J.-I."/>
        </authorList>
    </citation>
    <scope>NUCLEOTIDE SEQUENCE [LARGE SCALE GENOMIC DNA]</scope>
    <source>
        <strain evidence="1 2">P28004</strain>
    </source>
</reference>
<dbReference type="RefSeq" id="WP_116418152.1">
    <property type="nucleotide sequence ID" value="NZ_NBXC01000014.1"/>
</dbReference>
<sequence>MSGGWLRRNGIALGAVVVLVPLTLGVTFSNEWVAYYANRPSQPVAVAAASTADFAGTGWAVESSRRIAADSAEGVEAGLPSGSQLVVVTVDVTPRELSGEGKSPYCTLRLEEQGRGELARTWGDATFDAIDYREPEGVESGCNTDLATPYRMEAKFVIPGDVQTTLALRLEVVDELPRYLSFTL</sequence>
<dbReference type="Proteomes" id="UP000257080">
    <property type="component" value="Unassembled WGS sequence"/>
</dbReference>
<dbReference type="EMBL" id="NBXE01000019">
    <property type="protein sequence ID" value="RFA27389.1"/>
    <property type="molecule type" value="Genomic_DNA"/>
</dbReference>
<organism evidence="1 2">
    <name type="scientific">Subtercola boreus</name>
    <dbReference type="NCBI Taxonomy" id="120213"/>
    <lineage>
        <taxon>Bacteria</taxon>
        <taxon>Bacillati</taxon>
        <taxon>Actinomycetota</taxon>
        <taxon>Actinomycetes</taxon>
        <taxon>Micrococcales</taxon>
        <taxon>Microbacteriaceae</taxon>
        <taxon>Subtercola</taxon>
    </lineage>
</organism>
<protein>
    <recommendedName>
        <fullName evidence="3">DUF4352 domain-containing protein</fullName>
    </recommendedName>
</protein>
<evidence type="ECO:0000313" key="2">
    <source>
        <dbReference type="Proteomes" id="UP000257080"/>
    </source>
</evidence>
<proteinExistence type="predicted"/>
<gene>
    <name evidence="1" type="ORF">B7R25_06465</name>
</gene>
<name>A0A3E0WAE1_9MICO</name>
<dbReference type="AlphaFoldDB" id="A0A3E0WAE1"/>